<dbReference type="CDD" id="cd14686">
    <property type="entry name" value="bZIP"/>
    <property type="match status" value="1"/>
</dbReference>
<feature type="region of interest" description="Disordered" evidence="1">
    <location>
        <begin position="122"/>
        <end position="145"/>
    </location>
</feature>
<dbReference type="Gene3D" id="1.20.5.170">
    <property type="match status" value="1"/>
</dbReference>
<evidence type="ECO:0000259" key="2">
    <source>
        <dbReference type="PROSITE" id="PS50217"/>
    </source>
</evidence>
<gene>
    <name evidence="4" type="ORF">g.4073</name>
    <name evidence="3" type="ORF">g.4074</name>
</gene>
<feature type="compositionally biased region" description="Basic and acidic residues" evidence="1">
    <location>
        <begin position="277"/>
        <end position="306"/>
    </location>
</feature>
<dbReference type="GO" id="GO:0005634">
    <property type="term" value="C:nucleus"/>
    <property type="evidence" value="ECO:0007669"/>
    <property type="project" value="UniProtKB-ARBA"/>
</dbReference>
<feature type="region of interest" description="Disordered" evidence="1">
    <location>
        <begin position="228"/>
        <end position="306"/>
    </location>
</feature>
<sequence>MTRQFDFFKPIDPRVPSTWVIPEPIVPGVTDIPKPEVESLSITEEHTYLEAVQSTPSEDFGWGLEDLRDIDLQTLIEWPSSPLHDNLTSNVNSFSTFDLDNSEGISNDENVNTPLMELHKSLSRGKGKEIRGSPKGWPGDQDQNLQPSEFLQLVPPREATSSAYELMTALADNYPPDVSSLVVPVGEIGDIVIKCSTRKRKNIADHEFNRDVHQMMDLSMKTQLKLKDLTSPSASSSSSNDGDCEASSLKRGKRTGSDDDQREKNNSSSRKSREKKARVERENEKICKELEKEHESLTRESEELRK</sequence>
<feature type="compositionally biased region" description="Low complexity" evidence="1">
    <location>
        <begin position="231"/>
        <end position="247"/>
    </location>
</feature>
<organism evidence="3">
    <name type="scientific">Graphocephala atropunctata</name>
    <dbReference type="NCBI Taxonomy" id="36148"/>
    <lineage>
        <taxon>Eukaryota</taxon>
        <taxon>Metazoa</taxon>
        <taxon>Ecdysozoa</taxon>
        <taxon>Arthropoda</taxon>
        <taxon>Hexapoda</taxon>
        <taxon>Insecta</taxon>
        <taxon>Pterygota</taxon>
        <taxon>Neoptera</taxon>
        <taxon>Paraneoptera</taxon>
        <taxon>Hemiptera</taxon>
        <taxon>Auchenorrhyncha</taxon>
        <taxon>Membracoidea</taxon>
        <taxon>Cicadellidae</taxon>
        <taxon>Cicadellinae</taxon>
        <taxon>Cicadellini</taxon>
        <taxon>Graphocephala</taxon>
    </lineage>
</organism>
<accession>A0A1B6KIC1</accession>
<dbReference type="AlphaFoldDB" id="A0A1B6KIC1"/>
<proteinExistence type="predicted"/>
<dbReference type="PROSITE" id="PS00036">
    <property type="entry name" value="BZIP_BASIC"/>
    <property type="match status" value="1"/>
</dbReference>
<feature type="non-terminal residue" evidence="3">
    <location>
        <position position="306"/>
    </location>
</feature>
<name>A0A1B6KIC1_9HEMI</name>
<dbReference type="EMBL" id="GEBQ01029063">
    <property type="protein sequence ID" value="JAT10914.1"/>
    <property type="molecule type" value="Transcribed_RNA"/>
</dbReference>
<dbReference type="InterPro" id="IPR046347">
    <property type="entry name" value="bZIP_sf"/>
</dbReference>
<protein>
    <recommendedName>
        <fullName evidence="2">BZIP domain-containing protein</fullName>
    </recommendedName>
</protein>
<feature type="compositionally biased region" description="Basic and acidic residues" evidence="1">
    <location>
        <begin position="255"/>
        <end position="265"/>
    </location>
</feature>
<dbReference type="SUPFAM" id="SSF57959">
    <property type="entry name" value="Leucine zipper domain"/>
    <property type="match status" value="1"/>
</dbReference>
<dbReference type="PROSITE" id="PS50217">
    <property type="entry name" value="BZIP"/>
    <property type="match status" value="1"/>
</dbReference>
<dbReference type="EMBL" id="GEBQ01019681">
    <property type="protein sequence ID" value="JAT20296.1"/>
    <property type="molecule type" value="Transcribed_RNA"/>
</dbReference>
<evidence type="ECO:0000313" key="4">
    <source>
        <dbReference type="EMBL" id="JAT20296.1"/>
    </source>
</evidence>
<feature type="domain" description="BZIP" evidence="2">
    <location>
        <begin position="261"/>
        <end position="306"/>
    </location>
</feature>
<dbReference type="InterPro" id="IPR004827">
    <property type="entry name" value="bZIP"/>
</dbReference>
<dbReference type="GO" id="GO:0003700">
    <property type="term" value="F:DNA-binding transcription factor activity"/>
    <property type="evidence" value="ECO:0007669"/>
    <property type="project" value="InterPro"/>
</dbReference>
<evidence type="ECO:0000313" key="3">
    <source>
        <dbReference type="EMBL" id="JAT10914.1"/>
    </source>
</evidence>
<evidence type="ECO:0000256" key="1">
    <source>
        <dbReference type="SAM" id="MobiDB-lite"/>
    </source>
</evidence>
<reference evidence="3" key="1">
    <citation type="submission" date="2015-11" db="EMBL/GenBank/DDBJ databases">
        <title>De novo transcriptome assembly of four potential Pierce s Disease insect vectors from Arizona vineyards.</title>
        <authorList>
            <person name="Tassone E.E."/>
        </authorList>
    </citation>
    <scope>NUCLEOTIDE SEQUENCE</scope>
</reference>